<accession>A0A1G5WG60</accession>
<evidence type="ECO:0000313" key="1">
    <source>
        <dbReference type="EMBL" id="SDA57189.1"/>
    </source>
</evidence>
<dbReference type="NCBIfam" id="NF038110">
    <property type="entry name" value="Lys_methyl_FliB"/>
    <property type="match status" value="1"/>
</dbReference>
<protein>
    <submittedName>
        <fullName evidence="1">Lysine-N-methylase</fullName>
    </submittedName>
</protein>
<dbReference type="EMBL" id="FMXA01000020">
    <property type="protein sequence ID" value="SDA57189.1"/>
    <property type="molecule type" value="Genomic_DNA"/>
</dbReference>
<dbReference type="GO" id="GO:0008168">
    <property type="term" value="F:methyltransferase activity"/>
    <property type="evidence" value="ECO:0007669"/>
    <property type="project" value="UniProtKB-KW"/>
</dbReference>
<gene>
    <name evidence="1" type="ORF">SAMN02910343_01365</name>
</gene>
<dbReference type="RefSeq" id="WP_091365179.1">
    <property type="nucleotide sequence ID" value="NZ_FMXA01000020.1"/>
</dbReference>
<proteinExistence type="predicted"/>
<keyword evidence="1" id="KW-0489">Methyltransferase</keyword>
<dbReference type="GO" id="GO:0032259">
    <property type="term" value="P:methylation"/>
    <property type="evidence" value="ECO:0007669"/>
    <property type="project" value="UniProtKB-KW"/>
</dbReference>
<dbReference type="STRING" id="209880.SAMN02910343_01365"/>
<dbReference type="Proteomes" id="UP000199689">
    <property type="component" value="Unassembled WGS sequence"/>
</dbReference>
<dbReference type="GeneID" id="87756368"/>
<organism evidence="1 2">
    <name type="scientific">Allisonella histaminiformans</name>
    <dbReference type="NCBI Taxonomy" id="209880"/>
    <lineage>
        <taxon>Bacteria</taxon>
        <taxon>Bacillati</taxon>
        <taxon>Bacillota</taxon>
        <taxon>Negativicutes</taxon>
        <taxon>Veillonellales</taxon>
        <taxon>Veillonellaceae</taxon>
        <taxon>Allisonella</taxon>
    </lineage>
</organism>
<reference evidence="1 2" key="1">
    <citation type="submission" date="2016-10" db="EMBL/GenBank/DDBJ databases">
        <authorList>
            <person name="de Groot N.N."/>
        </authorList>
    </citation>
    <scope>NUCLEOTIDE SEQUENCE [LARGE SCALE GENOMIC DNA]</scope>
    <source>
        <strain evidence="1 2">DSM 15230</strain>
    </source>
</reference>
<evidence type="ECO:0000313" key="2">
    <source>
        <dbReference type="Proteomes" id="UP000199689"/>
    </source>
</evidence>
<dbReference type="OrthoDB" id="86584at2"/>
<keyword evidence="1" id="KW-0808">Transferase</keyword>
<name>A0A1G5WG60_9FIRM</name>
<sequence>MSTPLITLYPSFYSRFACKAGDCVHSCCVQDWEIDIDDDTAALYQSMDGPLGEEIRQSMRKNEETYYWDMKDGKCPFLNKQGLCRIVLEKGEGALCDICAMHPRFFVCAGNFELAGTGLCCEKTVELLLEEKGPLVFVTDYPEEKASLASLLHALGYKADKKNLIFSPSISTICYEQLLSHYEKTEPINAAWTTSLLHMKTHVQKAADRVHQLLEEIPSSHLTRIYQYILYRGLEKAETYGLPAVMAYARESVDFILLATAFYGDFPEQVRLWSEQIEYDTENVDWLLSLLSGQ</sequence>
<keyword evidence="2" id="KW-1185">Reference proteome</keyword>
<dbReference type="AlphaFoldDB" id="A0A1G5WG60"/>